<organism evidence="1 2">
    <name type="scientific">Thalictrum thalictroides</name>
    <name type="common">Rue-anemone</name>
    <name type="synonym">Anemone thalictroides</name>
    <dbReference type="NCBI Taxonomy" id="46969"/>
    <lineage>
        <taxon>Eukaryota</taxon>
        <taxon>Viridiplantae</taxon>
        <taxon>Streptophyta</taxon>
        <taxon>Embryophyta</taxon>
        <taxon>Tracheophyta</taxon>
        <taxon>Spermatophyta</taxon>
        <taxon>Magnoliopsida</taxon>
        <taxon>Ranunculales</taxon>
        <taxon>Ranunculaceae</taxon>
        <taxon>Thalictroideae</taxon>
        <taxon>Thalictrum</taxon>
    </lineage>
</organism>
<name>A0A7J6WPF4_THATH</name>
<protein>
    <submittedName>
        <fullName evidence="1">Uncharacterized protein</fullName>
    </submittedName>
</protein>
<keyword evidence="2" id="KW-1185">Reference proteome</keyword>
<sequence length="77" mass="8819">MSHDLPKVTEDREETYLIVDVLTGELARLKGEKDYLKAQYSVKASHQGIGFRSCSFRSCPGNRMYHHHIKEPQSVAK</sequence>
<dbReference type="AlphaFoldDB" id="A0A7J6WPF4"/>
<accession>A0A7J6WPF4</accession>
<comment type="caution">
    <text evidence="1">The sequence shown here is derived from an EMBL/GenBank/DDBJ whole genome shotgun (WGS) entry which is preliminary data.</text>
</comment>
<evidence type="ECO:0000313" key="2">
    <source>
        <dbReference type="Proteomes" id="UP000554482"/>
    </source>
</evidence>
<reference evidence="1 2" key="1">
    <citation type="submission" date="2020-06" db="EMBL/GenBank/DDBJ databases">
        <title>Transcriptomic and genomic resources for Thalictrum thalictroides and T. hernandezii: Facilitating candidate gene discovery in an emerging model plant lineage.</title>
        <authorList>
            <person name="Arias T."/>
            <person name="Riano-Pachon D.M."/>
            <person name="Di Stilio V.S."/>
        </authorList>
    </citation>
    <scope>NUCLEOTIDE SEQUENCE [LARGE SCALE GENOMIC DNA]</scope>
    <source>
        <strain evidence="2">cv. WT478/WT964</strain>
        <tissue evidence="1">Leaves</tissue>
    </source>
</reference>
<proteinExistence type="predicted"/>
<dbReference type="EMBL" id="JABWDY010013871">
    <property type="protein sequence ID" value="KAF5198012.1"/>
    <property type="molecule type" value="Genomic_DNA"/>
</dbReference>
<evidence type="ECO:0000313" key="1">
    <source>
        <dbReference type="EMBL" id="KAF5198012.1"/>
    </source>
</evidence>
<gene>
    <name evidence="1" type="ORF">FRX31_012401</name>
</gene>
<dbReference type="Proteomes" id="UP000554482">
    <property type="component" value="Unassembled WGS sequence"/>
</dbReference>
<feature type="non-terminal residue" evidence="1">
    <location>
        <position position="77"/>
    </location>
</feature>